<evidence type="ECO:0000256" key="1">
    <source>
        <dbReference type="ARBA" id="ARBA00022694"/>
    </source>
</evidence>
<reference evidence="7 8" key="1">
    <citation type="journal article" date="2016" name="Nat. Commun.">
        <title>Thousands of microbial genomes shed light on interconnected biogeochemical processes in an aquifer system.</title>
        <authorList>
            <person name="Anantharaman K."/>
            <person name="Brown C.T."/>
            <person name="Hug L.A."/>
            <person name="Sharon I."/>
            <person name="Castelle C.J."/>
            <person name="Probst A.J."/>
            <person name="Thomas B.C."/>
            <person name="Singh A."/>
            <person name="Wilkins M.J."/>
            <person name="Karaoz U."/>
            <person name="Brodie E.L."/>
            <person name="Williams K.H."/>
            <person name="Hubbard S.S."/>
            <person name="Banfield J.F."/>
        </authorList>
    </citation>
    <scope>NUCLEOTIDE SEQUENCE [LARGE SCALE GENOMIC DNA]</scope>
</reference>
<dbReference type="NCBIfam" id="TIGR00188">
    <property type="entry name" value="rnpA"/>
    <property type="match status" value="1"/>
</dbReference>
<dbReference type="GO" id="GO:0000049">
    <property type="term" value="F:tRNA binding"/>
    <property type="evidence" value="ECO:0007669"/>
    <property type="project" value="InterPro"/>
</dbReference>
<dbReference type="EC" id="3.1.26.5" evidence="6"/>
<dbReference type="Gene3D" id="3.30.230.10">
    <property type="match status" value="1"/>
</dbReference>
<keyword evidence="4" id="KW-0378">Hydrolase</keyword>
<dbReference type="GO" id="GO:0030677">
    <property type="term" value="C:ribonuclease P complex"/>
    <property type="evidence" value="ECO:0007669"/>
    <property type="project" value="TreeGrafter"/>
</dbReference>
<dbReference type="PANTHER" id="PTHR33992:SF1">
    <property type="entry name" value="RIBONUCLEASE P PROTEIN COMPONENT"/>
    <property type="match status" value="1"/>
</dbReference>
<dbReference type="SUPFAM" id="SSF54211">
    <property type="entry name" value="Ribosomal protein S5 domain 2-like"/>
    <property type="match status" value="1"/>
</dbReference>
<keyword evidence="5" id="KW-0694">RNA-binding</keyword>
<evidence type="ECO:0000256" key="6">
    <source>
        <dbReference type="NCBIfam" id="TIGR00188"/>
    </source>
</evidence>
<keyword evidence="3" id="KW-0255">Endonuclease</keyword>
<comment type="caution">
    <text evidence="7">The sequence shown here is derived from an EMBL/GenBank/DDBJ whole genome shotgun (WGS) entry which is preliminary data.</text>
</comment>
<sequence length="112" mass="13013">MLPKKNKISIRMFPKERRPIKSMGSDSLSLSVFFQTKDDVPRASVVISKKIAKTAVERNKIRRRIFSILRKHITSARDGSLLVFHAKKPVLHKKFADLEVEIQNLLKKYDRP</sequence>
<accession>A0A1G2U530</accession>
<dbReference type="Pfam" id="PF00825">
    <property type="entry name" value="Ribonuclease_P"/>
    <property type="match status" value="1"/>
</dbReference>
<dbReference type="InterPro" id="IPR014721">
    <property type="entry name" value="Ribsml_uS5_D2-typ_fold_subgr"/>
</dbReference>
<protein>
    <recommendedName>
        <fullName evidence="6">Ribonuclease P protein component</fullName>
        <ecNumber evidence="6">3.1.26.5</ecNumber>
    </recommendedName>
</protein>
<keyword evidence="2" id="KW-0540">Nuclease</keyword>
<dbReference type="InterPro" id="IPR000100">
    <property type="entry name" value="RNase_P"/>
</dbReference>
<name>A0A1G2U530_9BACT</name>
<dbReference type="Proteomes" id="UP000179283">
    <property type="component" value="Unassembled WGS sequence"/>
</dbReference>
<dbReference type="GO" id="GO:0042781">
    <property type="term" value="F:3'-tRNA processing endoribonuclease activity"/>
    <property type="evidence" value="ECO:0007669"/>
    <property type="project" value="TreeGrafter"/>
</dbReference>
<dbReference type="AlphaFoldDB" id="A0A1G2U530"/>
<organism evidence="7 8">
    <name type="scientific">Candidatus Zambryskibacteria bacterium RIFCSPLOWO2_01_FULL_43_17</name>
    <dbReference type="NCBI Taxonomy" id="1802760"/>
    <lineage>
        <taxon>Bacteria</taxon>
        <taxon>Candidatus Zambryskiibacteriota</taxon>
    </lineage>
</organism>
<proteinExistence type="predicted"/>
<dbReference type="EMBL" id="MHWD01000008">
    <property type="protein sequence ID" value="OHB04605.1"/>
    <property type="molecule type" value="Genomic_DNA"/>
</dbReference>
<evidence type="ECO:0000256" key="4">
    <source>
        <dbReference type="ARBA" id="ARBA00022801"/>
    </source>
</evidence>
<evidence type="ECO:0000256" key="2">
    <source>
        <dbReference type="ARBA" id="ARBA00022722"/>
    </source>
</evidence>
<evidence type="ECO:0000313" key="7">
    <source>
        <dbReference type="EMBL" id="OHB04605.1"/>
    </source>
</evidence>
<evidence type="ECO:0000313" key="8">
    <source>
        <dbReference type="Proteomes" id="UP000179283"/>
    </source>
</evidence>
<evidence type="ECO:0000256" key="3">
    <source>
        <dbReference type="ARBA" id="ARBA00022759"/>
    </source>
</evidence>
<evidence type="ECO:0000256" key="5">
    <source>
        <dbReference type="ARBA" id="ARBA00022884"/>
    </source>
</evidence>
<keyword evidence="1" id="KW-0819">tRNA processing</keyword>
<dbReference type="GO" id="GO:0004526">
    <property type="term" value="F:ribonuclease P activity"/>
    <property type="evidence" value="ECO:0007669"/>
    <property type="project" value="UniProtKB-UniRule"/>
</dbReference>
<dbReference type="PANTHER" id="PTHR33992">
    <property type="entry name" value="RIBONUCLEASE P PROTEIN COMPONENT"/>
    <property type="match status" value="1"/>
</dbReference>
<dbReference type="InterPro" id="IPR020568">
    <property type="entry name" value="Ribosomal_Su5_D2-typ_SF"/>
</dbReference>
<gene>
    <name evidence="7" type="ORF">A2920_01555</name>
</gene>